<organism evidence="2 3">
    <name type="scientific">Arthrobacter flavus</name>
    <dbReference type="NCBI Taxonomy" id="95172"/>
    <lineage>
        <taxon>Bacteria</taxon>
        <taxon>Bacillati</taxon>
        <taxon>Actinomycetota</taxon>
        <taxon>Actinomycetes</taxon>
        <taxon>Micrococcales</taxon>
        <taxon>Micrococcaceae</taxon>
        <taxon>Arthrobacter</taxon>
    </lineage>
</organism>
<keyword evidence="1" id="KW-0732">Signal</keyword>
<protein>
    <submittedName>
        <fullName evidence="2">Uncharacterized protein</fullName>
    </submittedName>
</protein>
<proteinExistence type="predicted"/>
<accession>A0ABW4Q3J7</accession>
<gene>
    <name evidence="2" type="ORF">ACFSFX_04755</name>
</gene>
<dbReference type="RefSeq" id="WP_343878165.1">
    <property type="nucleotide sequence ID" value="NZ_BAAAIJ010000010.1"/>
</dbReference>
<evidence type="ECO:0000313" key="2">
    <source>
        <dbReference type="EMBL" id="MFD1845902.1"/>
    </source>
</evidence>
<dbReference type="EMBL" id="JBHUGA010000010">
    <property type="protein sequence ID" value="MFD1845902.1"/>
    <property type="molecule type" value="Genomic_DNA"/>
</dbReference>
<feature type="chain" id="PRO_5045615517" evidence="1">
    <location>
        <begin position="23"/>
        <end position="328"/>
    </location>
</feature>
<comment type="caution">
    <text evidence="2">The sequence shown here is derived from an EMBL/GenBank/DDBJ whole genome shotgun (WGS) entry which is preliminary data.</text>
</comment>
<dbReference type="PROSITE" id="PS51257">
    <property type="entry name" value="PROKAR_LIPOPROTEIN"/>
    <property type="match status" value="1"/>
</dbReference>
<reference evidence="3" key="1">
    <citation type="journal article" date="2019" name="Int. J. Syst. Evol. Microbiol.">
        <title>The Global Catalogue of Microorganisms (GCM) 10K type strain sequencing project: providing services to taxonomists for standard genome sequencing and annotation.</title>
        <authorList>
            <consortium name="The Broad Institute Genomics Platform"/>
            <consortium name="The Broad Institute Genome Sequencing Center for Infectious Disease"/>
            <person name="Wu L."/>
            <person name="Ma J."/>
        </authorList>
    </citation>
    <scope>NUCLEOTIDE SEQUENCE [LARGE SCALE GENOMIC DNA]</scope>
    <source>
        <strain evidence="3">JCM 11496</strain>
    </source>
</reference>
<evidence type="ECO:0000313" key="3">
    <source>
        <dbReference type="Proteomes" id="UP001597307"/>
    </source>
</evidence>
<dbReference type="Proteomes" id="UP001597307">
    <property type="component" value="Unassembled WGS sequence"/>
</dbReference>
<sequence length="328" mass="36399">MHIRLRATAAAFMILTTSVAMSACSTTPSDTTSTAVEESPLSEFFSSAYGGDLSPEEQEKKFAEDERQREELVAQCMTEEGFEYTPNLQSASMAVPAAGEEWDPESREWVSQYGYGMINYPGRDDMPSGEEEYADANADYVSSLSESEQEAFYEALSGPVPDEEDIPVDEEAMEWDWTTAGCYGWAENERGIEDPMASDAHKPLMDAMNGFYEDMMSSPELADVDAAWSSCMADAGQPGFSAQMDAQNSINDQMNSLYENTAETGPDEVAMTELGEKEIDLALVDLDCRDKTDYQEKLQDVQFAQEQQFVDDHKTELEAFRADLEQGS</sequence>
<name>A0ABW4Q3J7_9MICC</name>
<evidence type="ECO:0000256" key="1">
    <source>
        <dbReference type="SAM" id="SignalP"/>
    </source>
</evidence>
<feature type="signal peptide" evidence="1">
    <location>
        <begin position="1"/>
        <end position="22"/>
    </location>
</feature>
<keyword evidence="3" id="KW-1185">Reference proteome</keyword>